<evidence type="ECO:0000259" key="1">
    <source>
        <dbReference type="Pfam" id="PF03551"/>
    </source>
</evidence>
<dbReference type="InterPro" id="IPR052509">
    <property type="entry name" value="Metal_resp_DNA-bind_regulator"/>
</dbReference>
<gene>
    <name evidence="2" type="ORF">ABN16_04010</name>
</gene>
<dbReference type="Gene3D" id="1.10.10.10">
    <property type="entry name" value="Winged helix-like DNA-binding domain superfamily/Winged helix DNA-binding domain"/>
    <property type="match status" value="1"/>
</dbReference>
<dbReference type="KEGG" id="lko:ABN16_04010"/>
<dbReference type="InterPro" id="IPR005149">
    <property type="entry name" value="Tscrpt_reg_PadR_N"/>
</dbReference>
<dbReference type="Pfam" id="PF03551">
    <property type="entry name" value="PadR"/>
    <property type="match status" value="1"/>
</dbReference>
<dbReference type="PANTHER" id="PTHR33169:SF14">
    <property type="entry name" value="TRANSCRIPTIONAL REGULATOR RV3488"/>
    <property type="match status" value="1"/>
</dbReference>
<dbReference type="InterPro" id="IPR036390">
    <property type="entry name" value="WH_DNA-bd_sf"/>
</dbReference>
<dbReference type="EMBL" id="CP012033">
    <property type="protein sequence ID" value="AKP64240.1"/>
    <property type="molecule type" value="Genomic_DNA"/>
</dbReference>
<organism evidence="2 3">
    <name type="scientific">Levilactobacillus koreensis</name>
    <dbReference type="NCBI Taxonomy" id="637971"/>
    <lineage>
        <taxon>Bacteria</taxon>
        <taxon>Bacillati</taxon>
        <taxon>Bacillota</taxon>
        <taxon>Bacilli</taxon>
        <taxon>Lactobacillales</taxon>
        <taxon>Lactobacillaceae</taxon>
        <taxon>Levilactobacillus</taxon>
    </lineage>
</organism>
<dbReference type="RefSeq" id="WP_048733110.1">
    <property type="nucleotide sequence ID" value="NZ_CP012033.1"/>
</dbReference>
<dbReference type="SUPFAM" id="SSF46785">
    <property type="entry name" value="Winged helix' DNA-binding domain"/>
    <property type="match status" value="1"/>
</dbReference>
<keyword evidence="3" id="KW-1185">Reference proteome</keyword>
<evidence type="ECO:0000313" key="2">
    <source>
        <dbReference type="EMBL" id="AKP64240.1"/>
    </source>
</evidence>
<sequence length="105" mass="12074">MAIQVPTELLDGSVLGLLTKGDHYGYTLTQAVRQVIPISESTLYPVLRRLKKNGWLETYDEPFQGRNRRYYRLTDSGRERLVEIQSEWADFNQAITKLLGGNVDE</sequence>
<feature type="domain" description="Transcription regulator PadR N-terminal" evidence="1">
    <location>
        <begin position="14"/>
        <end position="81"/>
    </location>
</feature>
<proteinExistence type="predicted"/>
<protein>
    <submittedName>
        <fullName evidence="2">PadR family transcriptional regulator</fullName>
    </submittedName>
</protein>
<dbReference type="PANTHER" id="PTHR33169">
    <property type="entry name" value="PADR-FAMILY TRANSCRIPTIONAL REGULATOR"/>
    <property type="match status" value="1"/>
</dbReference>
<evidence type="ECO:0000313" key="3">
    <source>
        <dbReference type="Proteomes" id="UP000036000"/>
    </source>
</evidence>
<dbReference type="Proteomes" id="UP000036000">
    <property type="component" value="Chromosome"/>
</dbReference>
<dbReference type="AlphaFoldDB" id="A0AAC8UW57"/>
<accession>A0AAC8UW57</accession>
<dbReference type="InterPro" id="IPR036388">
    <property type="entry name" value="WH-like_DNA-bd_sf"/>
</dbReference>
<name>A0AAC8UW57_9LACO</name>
<reference evidence="2 3" key="1">
    <citation type="submission" date="2015-07" db="EMBL/GenBank/DDBJ databases">
        <title>Lactobacillus korensis/26-25/ whole genome sequencing.</title>
        <authorList>
            <person name="Kim M.K."/>
            <person name="Im W.-T."/>
            <person name="Srinivasan S."/>
            <person name="Lee J.-J."/>
        </authorList>
    </citation>
    <scope>NUCLEOTIDE SEQUENCE [LARGE SCALE GENOMIC DNA]</scope>
    <source>
        <strain evidence="2 3">26-25</strain>
    </source>
</reference>